<dbReference type="AlphaFoldDB" id="A0A7C6EIR8"/>
<gene>
    <name evidence="1" type="ORF">ENV70_06600</name>
</gene>
<dbReference type="EMBL" id="DTHJ01000134">
    <property type="protein sequence ID" value="HHS63262.1"/>
    <property type="molecule type" value="Genomic_DNA"/>
</dbReference>
<accession>A0A7C6EIR8</accession>
<reference evidence="1" key="1">
    <citation type="journal article" date="2020" name="mSystems">
        <title>Genome- and Community-Level Interaction Insights into Carbon Utilization and Element Cycling Functions of Hydrothermarchaeota in Hydrothermal Sediment.</title>
        <authorList>
            <person name="Zhou Z."/>
            <person name="Liu Y."/>
            <person name="Xu W."/>
            <person name="Pan J."/>
            <person name="Luo Z.H."/>
            <person name="Li M."/>
        </authorList>
    </citation>
    <scope>NUCLEOTIDE SEQUENCE [LARGE SCALE GENOMIC DNA]</scope>
    <source>
        <strain evidence="1">SpSt-783</strain>
    </source>
</reference>
<name>A0A7C6EIR8_UNCW3</name>
<evidence type="ECO:0000313" key="1">
    <source>
        <dbReference type="EMBL" id="HHS63262.1"/>
    </source>
</evidence>
<comment type="caution">
    <text evidence="1">The sequence shown here is derived from an EMBL/GenBank/DDBJ whole genome shotgun (WGS) entry which is preliminary data.</text>
</comment>
<organism evidence="1">
    <name type="scientific">candidate division WOR-3 bacterium</name>
    <dbReference type="NCBI Taxonomy" id="2052148"/>
    <lineage>
        <taxon>Bacteria</taxon>
        <taxon>Bacteria division WOR-3</taxon>
    </lineage>
</organism>
<proteinExistence type="predicted"/>
<sequence length="110" mass="13311">MNYKHKGLAQGRWFQLTLIEQLANIGSEVERAIRWRPKNQKYFEGAIERALELIDLTVSDVKNRKRLKELLRLREALVDYFYFDNQYGSSDKLWHNYFYPFFYVARKGKV</sequence>
<protein>
    <submittedName>
        <fullName evidence="1">Uncharacterized protein</fullName>
    </submittedName>
</protein>